<dbReference type="Pfam" id="PF13489">
    <property type="entry name" value="Methyltransf_23"/>
    <property type="match status" value="1"/>
</dbReference>
<keyword evidence="3" id="KW-0949">S-adenosyl-L-methionine</keyword>
<reference evidence="5" key="1">
    <citation type="submission" date="2017-10" db="EMBL/GenBank/DDBJ databases">
        <title>Massilia psychrophilum sp. nov., a novel purple-pigmented bacterium isolated from Tianshan glacier, Xinjiang Municipality, China.</title>
        <authorList>
            <person name="Wang H."/>
        </authorList>
    </citation>
    <scope>NUCLEOTIDE SEQUENCE [LARGE SCALE GENOMIC DNA]</scope>
    <source>
        <strain evidence="5">B2</strain>
    </source>
</reference>
<dbReference type="Proteomes" id="UP000229897">
    <property type="component" value="Chromosome"/>
</dbReference>
<evidence type="ECO:0000256" key="3">
    <source>
        <dbReference type="ARBA" id="ARBA00022691"/>
    </source>
</evidence>
<dbReference type="AlphaFoldDB" id="A0A2D2DW35"/>
<evidence type="ECO:0000313" key="5">
    <source>
        <dbReference type="EMBL" id="ATQ79177.1"/>
    </source>
</evidence>
<dbReference type="SUPFAM" id="SSF53335">
    <property type="entry name" value="S-adenosyl-L-methionine-dependent methyltransferases"/>
    <property type="match status" value="1"/>
</dbReference>
<keyword evidence="6" id="KW-1185">Reference proteome</keyword>
<feature type="region of interest" description="Disordered" evidence="4">
    <location>
        <begin position="1"/>
        <end position="68"/>
    </location>
</feature>
<dbReference type="EMBL" id="CP024608">
    <property type="protein sequence ID" value="ATQ79177.1"/>
    <property type="molecule type" value="Genomic_DNA"/>
</dbReference>
<evidence type="ECO:0008006" key="7">
    <source>
        <dbReference type="Google" id="ProtNLM"/>
    </source>
</evidence>
<gene>
    <name evidence="5" type="ORF">CR152_29450</name>
</gene>
<dbReference type="GO" id="GO:0032259">
    <property type="term" value="P:methylation"/>
    <property type="evidence" value="ECO:0007669"/>
    <property type="project" value="UniProtKB-KW"/>
</dbReference>
<dbReference type="CDD" id="cd02440">
    <property type="entry name" value="AdoMet_MTases"/>
    <property type="match status" value="1"/>
</dbReference>
<feature type="compositionally biased region" description="Low complexity" evidence="4">
    <location>
        <begin position="10"/>
        <end position="56"/>
    </location>
</feature>
<feature type="compositionally biased region" description="Basic residues" evidence="4">
    <location>
        <begin position="168"/>
        <end position="184"/>
    </location>
</feature>
<name>A0A2D2DW35_9BURK</name>
<dbReference type="InterPro" id="IPR029063">
    <property type="entry name" value="SAM-dependent_MTases_sf"/>
</dbReference>
<dbReference type="PANTHER" id="PTHR43464">
    <property type="entry name" value="METHYLTRANSFERASE"/>
    <property type="match status" value="1"/>
</dbReference>
<feature type="region of interest" description="Disordered" evidence="4">
    <location>
        <begin position="132"/>
        <end position="197"/>
    </location>
</feature>
<dbReference type="PANTHER" id="PTHR43464:SF19">
    <property type="entry name" value="UBIQUINONE BIOSYNTHESIS O-METHYLTRANSFERASE, MITOCHONDRIAL"/>
    <property type="match status" value="1"/>
</dbReference>
<protein>
    <recommendedName>
        <fullName evidence="7">Methyltransferase domain-containing protein</fullName>
    </recommendedName>
</protein>
<evidence type="ECO:0000256" key="2">
    <source>
        <dbReference type="ARBA" id="ARBA00022679"/>
    </source>
</evidence>
<evidence type="ECO:0000256" key="1">
    <source>
        <dbReference type="ARBA" id="ARBA00022603"/>
    </source>
</evidence>
<evidence type="ECO:0000313" key="6">
    <source>
        <dbReference type="Proteomes" id="UP000229897"/>
    </source>
</evidence>
<dbReference type="GO" id="GO:0008168">
    <property type="term" value="F:methyltransferase activity"/>
    <property type="evidence" value="ECO:0007669"/>
    <property type="project" value="UniProtKB-KW"/>
</dbReference>
<dbReference type="KEGG" id="mass:CR152_29450"/>
<keyword evidence="1" id="KW-0489">Methyltransferase</keyword>
<evidence type="ECO:0000256" key="4">
    <source>
        <dbReference type="SAM" id="MobiDB-lite"/>
    </source>
</evidence>
<sequence>MQPVRRRGVRAGAGRASRQGPAWPALPGLRFAGAAAGRRAGTAGTGPRAAGRTPRPAGGGGTGRRRALVPPLRCGAGERARGAAGGPGRLCRRQLRPDRAGACAGIPRRRPRRLRPAAAPALAHRPAAGVLRRSARAPVDQPACGPSRQRAPLVRARSGPALSLQAGKTRRDHARSRRPRHRRGAAGTPVCRRNVPESATPMLTPEELATTKDYILRRTKSLDQALLPLGDPAGKDVLVFGCGLGNEILWCARRQARSALGIDLGTPRQEALNAVMADEGYAGFPYAIHECNVHDLALDHPGRYDLIVSNGVFEHVSDLKGVLNAMRALLRPGGRIAIYADGLWFSAIGGHLGKYNWEHLWMTPQAIKEQFPERWHAYMNNLNRMTAADFLQALRDVGALVLQFHVRSDPYLPKLAPLMAQIQARQQVSPTDLSITSIGCELCFLEHL</sequence>
<accession>A0A2D2DW35</accession>
<keyword evidence="2" id="KW-0808">Transferase</keyword>
<proteinExistence type="predicted"/>
<dbReference type="Gene3D" id="3.40.50.150">
    <property type="entry name" value="Vaccinia Virus protein VP39"/>
    <property type="match status" value="1"/>
</dbReference>
<organism evidence="5 6">
    <name type="scientific">Massilia violaceinigra</name>
    <dbReference type="NCBI Taxonomy" id="2045208"/>
    <lineage>
        <taxon>Bacteria</taxon>
        <taxon>Pseudomonadati</taxon>
        <taxon>Pseudomonadota</taxon>
        <taxon>Betaproteobacteria</taxon>
        <taxon>Burkholderiales</taxon>
        <taxon>Oxalobacteraceae</taxon>
        <taxon>Telluria group</taxon>
        <taxon>Massilia</taxon>
    </lineage>
</organism>